<evidence type="ECO:0000256" key="1">
    <source>
        <dbReference type="ARBA" id="ARBA00006987"/>
    </source>
</evidence>
<dbReference type="AlphaFoldDB" id="A0A482J192"/>
<dbReference type="InterPro" id="IPR005064">
    <property type="entry name" value="BUG"/>
</dbReference>
<keyword evidence="2" id="KW-0732">Signal</keyword>
<dbReference type="Gene3D" id="3.40.190.10">
    <property type="entry name" value="Periplasmic binding protein-like II"/>
    <property type="match status" value="1"/>
</dbReference>
<comment type="similarity">
    <text evidence="1">Belongs to the UPF0065 (bug) family.</text>
</comment>
<organism evidence="3 4">
    <name type="scientific">Cupriavidus metallidurans</name>
    <dbReference type="NCBI Taxonomy" id="119219"/>
    <lineage>
        <taxon>Bacteria</taxon>
        <taxon>Pseudomonadati</taxon>
        <taxon>Pseudomonadota</taxon>
        <taxon>Betaproteobacteria</taxon>
        <taxon>Burkholderiales</taxon>
        <taxon>Burkholderiaceae</taxon>
        <taxon>Cupriavidus</taxon>
    </lineage>
</organism>
<dbReference type="Proteomes" id="UP000253772">
    <property type="component" value="Chromosome c2"/>
</dbReference>
<dbReference type="SUPFAM" id="SSF53850">
    <property type="entry name" value="Periplasmic binding protein-like II"/>
    <property type="match status" value="1"/>
</dbReference>
<dbReference type="PANTHER" id="PTHR42928">
    <property type="entry name" value="TRICARBOXYLATE-BINDING PROTEIN"/>
    <property type="match status" value="1"/>
</dbReference>
<dbReference type="RefSeq" id="WP_017515119.1">
    <property type="nucleotide sequence ID" value="NZ_CP037901.1"/>
</dbReference>
<gene>
    <name evidence="3" type="ORF">DDF84_024735</name>
</gene>
<dbReference type="Pfam" id="PF03401">
    <property type="entry name" value="TctC"/>
    <property type="match status" value="1"/>
</dbReference>
<dbReference type="EMBL" id="CP037901">
    <property type="protein sequence ID" value="QBP12874.1"/>
    <property type="molecule type" value="Genomic_DNA"/>
</dbReference>
<accession>A0A482J192</accession>
<dbReference type="Gene3D" id="3.40.190.150">
    <property type="entry name" value="Bordetella uptake gene, domain 1"/>
    <property type="match status" value="1"/>
</dbReference>
<evidence type="ECO:0000256" key="2">
    <source>
        <dbReference type="SAM" id="SignalP"/>
    </source>
</evidence>
<evidence type="ECO:0000313" key="3">
    <source>
        <dbReference type="EMBL" id="QBP12874.1"/>
    </source>
</evidence>
<protein>
    <submittedName>
        <fullName evidence="3">Tripartite tricarboxylate transporter substrate binding protein</fullName>
    </submittedName>
</protein>
<name>A0A482J192_9BURK</name>
<evidence type="ECO:0000313" key="4">
    <source>
        <dbReference type="Proteomes" id="UP000253772"/>
    </source>
</evidence>
<dbReference type="OrthoDB" id="8678477at2"/>
<dbReference type="PANTHER" id="PTHR42928:SF5">
    <property type="entry name" value="BLR1237 PROTEIN"/>
    <property type="match status" value="1"/>
</dbReference>
<dbReference type="CDD" id="cd13578">
    <property type="entry name" value="PBP2_Bug27"/>
    <property type="match status" value="1"/>
</dbReference>
<reference evidence="3 4" key="1">
    <citation type="submission" date="2019-03" db="EMBL/GenBank/DDBJ databases">
        <title>Comparative insights into the high quality Complete genome sequence of highly metal resistant Cupriavidus metallidurans strain BS1 isolated from a gold-copper mine.</title>
        <authorList>
            <person name="Mazhar H.S."/>
            <person name="Rensing C."/>
        </authorList>
    </citation>
    <scope>NUCLEOTIDE SEQUENCE [LARGE SCALE GENOMIC DNA]</scope>
    <source>
        <strain evidence="3 4">BS1</strain>
    </source>
</reference>
<dbReference type="InterPro" id="IPR042100">
    <property type="entry name" value="Bug_dom1"/>
</dbReference>
<feature type="signal peptide" evidence="2">
    <location>
        <begin position="1"/>
        <end position="28"/>
    </location>
</feature>
<feature type="chain" id="PRO_5019747232" evidence="2">
    <location>
        <begin position="29"/>
        <end position="329"/>
    </location>
</feature>
<sequence>MNLVSTLSRLGRMMAMVALFTAAAPTLAADNWPSRPIRFVVPFPAGGTADLIGRLISQQLAEILGQPVVVENRAGAGGNIGAAMVASAAPDGYTLLQGTIGTHGINPTLYRHLNFDPQKDFEPVARISSGTNVLVVNPNVPVKSVQALIALAKKEPGKLMMGSSGSGSSIHMSGELFQYMTGTRFTHVPYRGGAPAMTDLLGGRVQLMFDNSPTAIPYIQKGTLRPLAVTSAKRLPALPNVPTMIEAGVPDYVVSSWSGIFAPAGTPPAIVEKLNQAVATAFRSEKLRARYAEAGIEIEVMTVPEFRTFVQKEVERWATIVKASGASAD</sequence>
<proteinExistence type="inferred from homology"/>
<dbReference type="PIRSF" id="PIRSF017082">
    <property type="entry name" value="YflP"/>
    <property type="match status" value="1"/>
</dbReference>